<dbReference type="Pfam" id="PF01458">
    <property type="entry name" value="SUFBD_core"/>
    <property type="match status" value="1"/>
</dbReference>
<dbReference type="InterPro" id="IPR037284">
    <property type="entry name" value="SUF_FeS_clus_asmbl_SufBD_sf"/>
</dbReference>
<evidence type="ECO:0000313" key="3">
    <source>
        <dbReference type="Proteomes" id="UP001312908"/>
    </source>
</evidence>
<protein>
    <submittedName>
        <fullName evidence="2">Iron-sulfur (Fe-S) assembly protein SufD</fullName>
    </submittedName>
</protein>
<accession>A0ABU7U4S2</accession>
<dbReference type="InterPro" id="IPR000825">
    <property type="entry name" value="SUF_FeS_clus_asmbl_SufBD_core"/>
</dbReference>
<comment type="caution">
    <text evidence="2">The sequence shown here is derived from an EMBL/GenBank/DDBJ whole genome shotgun (WGS) entry which is preliminary data.</text>
</comment>
<gene>
    <name evidence="2" type="primary">sufD</name>
    <name evidence="2" type="ORF">DOFOFD_10915</name>
</gene>
<feature type="domain" description="SUF system FeS cluster assembly SufBD core" evidence="1">
    <location>
        <begin position="144"/>
        <end position="371"/>
    </location>
</feature>
<dbReference type="PANTHER" id="PTHR43575:SF1">
    <property type="entry name" value="PROTEIN ABCI7, CHLOROPLASTIC"/>
    <property type="match status" value="1"/>
</dbReference>
<dbReference type="InterPro" id="IPR055346">
    <property type="entry name" value="Fe-S_cluster_assembly_SufBD"/>
</dbReference>
<proteinExistence type="predicted"/>
<dbReference type="SUPFAM" id="SSF101960">
    <property type="entry name" value="Stabilizer of iron transporter SufD"/>
    <property type="match status" value="1"/>
</dbReference>
<sequence length="402" mass="43233">MTATQSLSPGLVGFLDRARSGEGARLLRETGLPHRRMEAWRYTNPRSLSEQIYAAPSHLDAAALSALLSTLPDLPGRRVTFVNGVLAEGDAGAHAGDLDREPFETTISPLTALNRALRQPGLTLEVGEGVDEGTVSLTTMNQHETLSSTHLHHRIHLERGARLVLLDFQKGNGPYLANPVYDLDVGPGATLAHIRIIEDSRAAESLSVIEARVAAGGVYNSFTLVLGGALSRQEIDAHLIEEGAAVHINGAQLIGTGQTGDITSVINHTAPHCQSRQTVANVIYGRGKGVFQGKVVVAPHAQKTDGFQMNQALLLSPEAEINSKPELEIYADDVKCSHGATVGAIDDEQLFYLRTRGIDETRAREMLIEAFLMEVIALAPCEALLPFLHQRVAASANLRHVS</sequence>
<dbReference type="Proteomes" id="UP001312908">
    <property type="component" value="Unassembled WGS sequence"/>
</dbReference>
<keyword evidence="3" id="KW-1185">Reference proteome</keyword>
<organism evidence="2 3">
    <name type="scientific">Sorlinia euscelidii</name>
    <dbReference type="NCBI Taxonomy" id="3081148"/>
    <lineage>
        <taxon>Bacteria</taxon>
        <taxon>Pseudomonadati</taxon>
        <taxon>Pseudomonadota</taxon>
        <taxon>Alphaproteobacteria</taxon>
        <taxon>Acetobacterales</taxon>
        <taxon>Acetobacteraceae</taxon>
        <taxon>Sorlinia</taxon>
    </lineage>
</organism>
<name>A0ABU7U4S2_9PROT</name>
<reference evidence="2 3" key="1">
    <citation type="submission" date="2023-10" db="EMBL/GenBank/DDBJ databases">
        <title>Sorlinia euscelidii gen. nov., sp. nov., an acetic acid bacteria isolated from the gut of Euscelidius variegatus emitter.</title>
        <authorList>
            <person name="Michoud G."/>
            <person name="Marasco R."/>
            <person name="Seferji K."/>
            <person name="Gonella E."/>
            <person name="Garuglieri E."/>
            <person name="Alma A."/>
            <person name="Mapelli F."/>
            <person name="Borin S."/>
            <person name="Daffonchio D."/>
            <person name="Crotti E."/>
        </authorList>
    </citation>
    <scope>NUCLEOTIDE SEQUENCE [LARGE SCALE GENOMIC DNA]</scope>
    <source>
        <strain evidence="2 3">EV16P</strain>
    </source>
</reference>
<evidence type="ECO:0000259" key="1">
    <source>
        <dbReference type="Pfam" id="PF01458"/>
    </source>
</evidence>
<dbReference type="RefSeq" id="WP_394820318.1">
    <property type="nucleotide sequence ID" value="NZ_JAWJZY010000006.1"/>
</dbReference>
<dbReference type="InterPro" id="IPR011542">
    <property type="entry name" value="SUF_FeS_clus_asmbl_SufD"/>
</dbReference>
<dbReference type="PANTHER" id="PTHR43575">
    <property type="entry name" value="PROTEIN ABCI7, CHLOROPLASTIC"/>
    <property type="match status" value="1"/>
</dbReference>
<evidence type="ECO:0000313" key="2">
    <source>
        <dbReference type="EMBL" id="MEE8659513.1"/>
    </source>
</evidence>
<dbReference type="EMBL" id="JAWJZY010000006">
    <property type="protein sequence ID" value="MEE8659513.1"/>
    <property type="molecule type" value="Genomic_DNA"/>
</dbReference>
<dbReference type="NCBIfam" id="TIGR01981">
    <property type="entry name" value="sufD"/>
    <property type="match status" value="1"/>
</dbReference>